<dbReference type="GO" id="GO:0016592">
    <property type="term" value="C:mediator complex"/>
    <property type="evidence" value="ECO:0007669"/>
    <property type="project" value="InterPro"/>
</dbReference>
<dbReference type="AlphaFoldDB" id="A0A4Y2LEG1"/>
<keyword evidence="13" id="KW-1185">Reference proteome</keyword>
<proteinExistence type="inferred from homology"/>
<keyword evidence="7 9" id="KW-0539">Nucleus</keyword>
<keyword evidence="4 9" id="KW-0805">Transcription regulation</keyword>
<reference evidence="12 13" key="1">
    <citation type="journal article" date="2019" name="Sci. Rep.">
        <title>Orb-weaving spider Araneus ventricosus genome elucidates the spidroin gene catalogue.</title>
        <authorList>
            <person name="Kono N."/>
            <person name="Nakamura H."/>
            <person name="Ohtoshi R."/>
            <person name="Moran D.A.P."/>
            <person name="Shinohara A."/>
            <person name="Yoshida Y."/>
            <person name="Fujiwara M."/>
            <person name="Mori M."/>
            <person name="Tomita M."/>
            <person name="Arakawa K."/>
        </authorList>
    </citation>
    <scope>NUCLEOTIDE SEQUENCE [LARGE SCALE GENOMIC DNA]</scope>
</reference>
<feature type="region of interest" description="Disordered" evidence="10">
    <location>
        <begin position="1"/>
        <end position="25"/>
    </location>
</feature>
<feature type="domain" description="Mediator complex subunit Med1" evidence="11">
    <location>
        <begin position="73"/>
        <end position="328"/>
    </location>
</feature>
<evidence type="ECO:0000256" key="1">
    <source>
        <dbReference type="ARBA" id="ARBA00004123"/>
    </source>
</evidence>
<dbReference type="Proteomes" id="UP000499080">
    <property type="component" value="Unassembled WGS sequence"/>
</dbReference>
<organism evidence="12 13">
    <name type="scientific">Araneus ventricosus</name>
    <name type="common">Orbweaver spider</name>
    <name type="synonym">Epeira ventricosa</name>
    <dbReference type="NCBI Taxonomy" id="182803"/>
    <lineage>
        <taxon>Eukaryota</taxon>
        <taxon>Metazoa</taxon>
        <taxon>Ecdysozoa</taxon>
        <taxon>Arthropoda</taxon>
        <taxon>Chelicerata</taxon>
        <taxon>Arachnida</taxon>
        <taxon>Araneae</taxon>
        <taxon>Araneomorphae</taxon>
        <taxon>Entelegynae</taxon>
        <taxon>Araneoidea</taxon>
        <taxon>Araneidae</taxon>
        <taxon>Araneus</taxon>
    </lineage>
</organism>
<evidence type="ECO:0000256" key="2">
    <source>
        <dbReference type="ARBA" id="ARBA00006210"/>
    </source>
</evidence>
<comment type="function">
    <text evidence="9">Component of the Mediator complex, a coactivator involved in the regulated transcription of nearly all RNA polymerase II-dependent genes. Mediator functions as a bridge to convey information from gene-specific regulatory proteins to the basal RNA polymerase II transcription machinery. Mediator is recruited to promoters by direct interactions with regulatory proteins and serves as a scaffold for the assembly of a functional preinitiation complex with RNA polymerase II and the general transcription factors.</text>
</comment>
<evidence type="ECO:0000256" key="3">
    <source>
        <dbReference type="ARBA" id="ARBA00020612"/>
    </source>
</evidence>
<dbReference type="PANTHER" id="PTHR12881">
    <property type="entry name" value="MEDIATOR OF RNA POLYMERASE II TRANSCRIPTION SUBUNIT 1"/>
    <property type="match status" value="1"/>
</dbReference>
<comment type="similarity">
    <text evidence="2 9">Belongs to the Mediator complex subunit 1 family.</text>
</comment>
<sequence length="427" mass="47291">MAAAETVSPDPVVSVVETPTPEPTKETTLENLMEKLRAKAGQCRSWPEMSKSLRVAITEKRHLMNSGDRTQLQKVLDTLQKSIKVTSLQSMVERLESISRQVQGVRFSNNCPSPELYIYNDMFYVEIILEPTGAVKDVKINHQADPTVIVTCPELVKVLKAGNFSEFTKHVEGLASIYQLNAEKMQKSQAFLALQALETDLGMLAQLKSSITEPRNLVHNSPVGILQKRRGGYSLKLTYFISPYDLLDAETKTSIPLTAETVIEKGLGQSVTVCIESSTAHKLQTTSLITVTKTTDGRRKDIVNRTDEADIRAIDSGLKNPWRWDWLEKSVNGVYVREVIRKLRSCGVAYCLVCSKELIYGSRGFSALAKHMESRKHADAVEARQKNVPLPGAGGYNSDISYGLHPMFKGCLTASENSFFTAIGATC</sequence>
<dbReference type="OrthoDB" id="6141372at2759"/>
<name>A0A4Y2LEG1_ARAVE</name>
<dbReference type="InterPro" id="IPR019680">
    <property type="entry name" value="Mediator_Med1"/>
</dbReference>
<evidence type="ECO:0000256" key="10">
    <source>
        <dbReference type="SAM" id="MobiDB-lite"/>
    </source>
</evidence>
<evidence type="ECO:0000259" key="11">
    <source>
        <dbReference type="Pfam" id="PF10744"/>
    </source>
</evidence>
<comment type="caution">
    <text evidence="12">The sequence shown here is derived from an EMBL/GenBank/DDBJ whole genome shotgun (WGS) entry which is preliminary data.</text>
</comment>
<evidence type="ECO:0000313" key="13">
    <source>
        <dbReference type="Proteomes" id="UP000499080"/>
    </source>
</evidence>
<dbReference type="GO" id="GO:0003712">
    <property type="term" value="F:transcription coregulator activity"/>
    <property type="evidence" value="ECO:0007669"/>
    <property type="project" value="InterPro"/>
</dbReference>
<dbReference type="GO" id="GO:0045944">
    <property type="term" value="P:positive regulation of transcription by RNA polymerase II"/>
    <property type="evidence" value="ECO:0007669"/>
    <property type="project" value="UniProtKB-ARBA"/>
</dbReference>
<evidence type="ECO:0000256" key="7">
    <source>
        <dbReference type="ARBA" id="ARBA00023242"/>
    </source>
</evidence>
<evidence type="ECO:0000256" key="5">
    <source>
        <dbReference type="ARBA" id="ARBA00023159"/>
    </source>
</evidence>
<evidence type="ECO:0000256" key="9">
    <source>
        <dbReference type="RuleBase" id="RU364059"/>
    </source>
</evidence>
<feature type="compositionally biased region" description="Low complexity" evidence="10">
    <location>
        <begin position="1"/>
        <end position="19"/>
    </location>
</feature>
<accession>A0A4Y2LEG1</accession>
<dbReference type="Pfam" id="PF10744">
    <property type="entry name" value="Med1"/>
    <property type="match status" value="1"/>
</dbReference>
<keyword evidence="6 9" id="KW-0804">Transcription</keyword>
<gene>
    <name evidence="12" type="primary">AAEL007402_1</name>
    <name evidence="12" type="ORF">AVEN_202710_1</name>
</gene>
<comment type="subcellular location">
    <subcellularLocation>
        <location evidence="1 9">Nucleus</location>
    </subcellularLocation>
</comment>
<evidence type="ECO:0000256" key="4">
    <source>
        <dbReference type="ARBA" id="ARBA00023015"/>
    </source>
</evidence>
<protein>
    <recommendedName>
        <fullName evidence="3 9">Mediator of RNA polymerase II transcription subunit 1</fullName>
    </recommendedName>
    <alternativeName>
        <fullName evidence="8 9">Mediator complex subunit 1</fullName>
    </alternativeName>
</protein>
<dbReference type="PANTHER" id="PTHR12881:SF10">
    <property type="entry name" value="MEDIATOR OF RNA POLYMERASE II TRANSCRIPTION SUBUNIT 1"/>
    <property type="match status" value="1"/>
</dbReference>
<evidence type="ECO:0000256" key="8">
    <source>
        <dbReference type="ARBA" id="ARBA00031254"/>
    </source>
</evidence>
<dbReference type="InterPro" id="IPR051999">
    <property type="entry name" value="Mediator_complex_subunit_1"/>
</dbReference>
<keyword evidence="5 9" id="KW-0010">Activator</keyword>
<dbReference type="EMBL" id="BGPR01005667">
    <property type="protein sequence ID" value="GBN12313.1"/>
    <property type="molecule type" value="Genomic_DNA"/>
</dbReference>
<evidence type="ECO:0000313" key="12">
    <source>
        <dbReference type="EMBL" id="GBN12313.1"/>
    </source>
</evidence>
<evidence type="ECO:0000256" key="6">
    <source>
        <dbReference type="ARBA" id="ARBA00023163"/>
    </source>
</evidence>